<accession>H6RED3</accession>
<dbReference type="PROSITE" id="PS51257">
    <property type="entry name" value="PROKAR_LIPOPROTEIN"/>
    <property type="match status" value="1"/>
</dbReference>
<dbReference type="InterPro" id="IPR036514">
    <property type="entry name" value="SGNH_hydro_sf"/>
</dbReference>
<dbReference type="SUPFAM" id="SSF52266">
    <property type="entry name" value="SGNH hydrolase"/>
    <property type="match status" value="2"/>
</dbReference>
<proteinExistence type="predicted"/>
<gene>
    <name evidence="1" type="ORF">VIS_S3BCA70024</name>
</gene>
<reference evidence="1" key="2">
    <citation type="submission" date="2012-02" db="EMBL/GenBank/DDBJ databases">
        <authorList>
            <person name="Genoscope - CEA"/>
        </authorList>
    </citation>
    <scope>NUCLEOTIDE SEQUENCE</scope>
</reference>
<dbReference type="GO" id="GO:0016788">
    <property type="term" value="F:hydrolase activity, acting on ester bonds"/>
    <property type="evidence" value="ECO:0007669"/>
    <property type="project" value="UniProtKB-ARBA"/>
</dbReference>
<evidence type="ECO:0008006" key="2">
    <source>
        <dbReference type="Google" id="ProtNLM"/>
    </source>
</evidence>
<dbReference type="EMBL" id="FO117578">
    <property type="protein sequence ID" value="CCF99394.1"/>
    <property type="molecule type" value="Genomic_DNA"/>
</dbReference>
<dbReference type="AlphaFoldDB" id="H6RED3"/>
<reference evidence="1" key="1">
    <citation type="journal article" date="2012" name="Environ. Microbiol.">
        <title>Genomic content of uncultured Bacteroidetes from contrasting oceanic provinces in the North Atlantic Ocean.</title>
        <authorList>
            <person name="Gomez-Pereira P.R."/>
            <person name="Schuler M."/>
            <person name="Fuchs B.M."/>
            <person name="Bennke C."/>
            <person name="Teeling H."/>
            <person name="Waldmann J."/>
            <person name="Richter M."/>
            <person name="Barbe V."/>
            <person name="Bataille E."/>
            <person name="Glockner F.O."/>
            <person name="Amann R."/>
        </authorList>
    </citation>
    <scope>NUCLEOTIDE SEQUENCE</scope>
</reference>
<sequence>MKIFNLYKSIGVLALAITLLTSCSNDQYWSDPVTETLPALTSGSADFSNYVALGASFSAGVSSGSLFIASQNNSFPNLLSGALANAGGGEFRQPMVSDNIGGLLLGGVQIVGPRLYFNGVGPVYLDATPTTEVTNILTGPFNNMGVGGAKSFHFVAPGYGNLAGVPLGLANPYFARMASSPNATVLEDAVSQDPTFFTISVMGGNDVLGYATSGGVGTDQTGNLDPSTYGSNDITDPNVFASVENSIVAALTANGAKGVLSNVPYVTDLPYFTTVPFNAVPLDAATAALLNGAFAEYNGGLLLVESLGLITAEERASRTISFSEGQNAVTLVDEDLTDLSALGLPNYRQATSNDLVVLPASSFIGTLVDNNPQLINGVSVPLADNWVLTDIETQNVLTATDAYAATVEALADTYGLAFVDLRLVLAEAATTGIMFDEFIMATNLVTGGLVSLDGVHLTARGYGLMANKFLEAIDATYGSNFGASSSMVKAGDLVVIYPEGL</sequence>
<organism evidence="1">
    <name type="scientific">uncultured Flavobacteriia bacterium</name>
    <dbReference type="NCBI Taxonomy" id="212695"/>
    <lineage>
        <taxon>Bacteria</taxon>
        <taxon>Pseudomonadati</taxon>
        <taxon>Bacteroidota</taxon>
        <taxon>Flavobacteriia</taxon>
        <taxon>environmental samples</taxon>
    </lineage>
</organism>
<evidence type="ECO:0000313" key="1">
    <source>
        <dbReference type="EMBL" id="CCF99394.1"/>
    </source>
</evidence>
<protein>
    <recommendedName>
        <fullName evidence="2">G-D-S-L family lipolytic protein</fullName>
    </recommendedName>
</protein>
<name>H6RED3_9BACT</name>
<dbReference type="Gene3D" id="3.40.50.1110">
    <property type="entry name" value="SGNH hydrolase"/>
    <property type="match status" value="1"/>
</dbReference>